<reference evidence="3" key="1">
    <citation type="submission" date="2018-12" db="EMBL/GenBank/DDBJ databases">
        <title>Novel natural products biosynthetic potential of the class Ktedonobacteria.</title>
        <authorList>
            <person name="Zheng Y."/>
            <person name="Saitou A."/>
            <person name="Wang C.M."/>
            <person name="Toyoda A."/>
            <person name="Minakuchi Y."/>
            <person name="Sekiguchi Y."/>
            <person name="Ueda K."/>
            <person name="Takano H."/>
            <person name="Sakai Y."/>
            <person name="Yokota A."/>
            <person name="Yabe S."/>
        </authorList>
    </citation>
    <scope>NUCLEOTIDE SEQUENCE</scope>
    <source>
        <strain evidence="3">COM3</strain>
    </source>
</reference>
<dbReference type="InterPro" id="IPR003695">
    <property type="entry name" value="Ppx_GppA_N"/>
</dbReference>
<proteinExistence type="inferred from homology"/>
<dbReference type="Pfam" id="PF05235">
    <property type="entry name" value="CHAD"/>
    <property type="match status" value="1"/>
</dbReference>
<feature type="domain" description="CHAD" evidence="2">
    <location>
        <begin position="336"/>
        <end position="640"/>
    </location>
</feature>
<dbReference type="PROSITE" id="PS51708">
    <property type="entry name" value="CHAD"/>
    <property type="match status" value="1"/>
</dbReference>
<evidence type="ECO:0000256" key="1">
    <source>
        <dbReference type="ARBA" id="ARBA00007125"/>
    </source>
</evidence>
<protein>
    <recommendedName>
        <fullName evidence="2">CHAD domain-containing protein</fullName>
    </recommendedName>
</protein>
<dbReference type="InterPro" id="IPR050273">
    <property type="entry name" value="GppA/Ppx_hydrolase"/>
</dbReference>
<dbReference type="GO" id="GO:0016462">
    <property type="term" value="F:pyrophosphatase activity"/>
    <property type="evidence" value="ECO:0007669"/>
    <property type="project" value="TreeGrafter"/>
</dbReference>
<gene>
    <name evidence="3" type="ORF">KTC_56100</name>
</gene>
<dbReference type="SMART" id="SM00880">
    <property type="entry name" value="CHAD"/>
    <property type="match status" value="1"/>
</dbReference>
<accession>A0A455SUS0</accession>
<dbReference type="InterPro" id="IPR043129">
    <property type="entry name" value="ATPase_NBD"/>
</dbReference>
<evidence type="ECO:0000259" key="2">
    <source>
        <dbReference type="PROSITE" id="PS51708"/>
    </source>
</evidence>
<dbReference type="PANTHER" id="PTHR30005">
    <property type="entry name" value="EXOPOLYPHOSPHATASE"/>
    <property type="match status" value="1"/>
</dbReference>
<comment type="similarity">
    <text evidence="1">Belongs to the GppA/Ppx family.</text>
</comment>
<dbReference type="InterPro" id="IPR007899">
    <property type="entry name" value="CHAD_dom"/>
</dbReference>
<dbReference type="Gene3D" id="3.30.420.150">
    <property type="entry name" value="Exopolyphosphatase. Domain 2"/>
    <property type="match status" value="1"/>
</dbReference>
<evidence type="ECO:0000313" key="3">
    <source>
        <dbReference type="EMBL" id="BBH90859.1"/>
    </source>
</evidence>
<dbReference type="SUPFAM" id="SSF53067">
    <property type="entry name" value="Actin-like ATPase domain"/>
    <property type="match status" value="2"/>
</dbReference>
<dbReference type="InterPro" id="IPR038186">
    <property type="entry name" value="CHAD_dom_sf"/>
</dbReference>
<dbReference type="Gene3D" id="3.30.420.40">
    <property type="match status" value="1"/>
</dbReference>
<dbReference type="Gene3D" id="1.40.20.10">
    <property type="entry name" value="CHAD domain"/>
    <property type="match status" value="1"/>
</dbReference>
<dbReference type="PANTHER" id="PTHR30005:SF0">
    <property type="entry name" value="RETROGRADE REGULATION PROTEIN 2"/>
    <property type="match status" value="1"/>
</dbReference>
<name>A0A455SUS0_9CHLR</name>
<dbReference type="AlphaFoldDB" id="A0A455SUS0"/>
<organism evidence="3">
    <name type="scientific">Thermosporothrix sp. COM3</name>
    <dbReference type="NCBI Taxonomy" id="2490863"/>
    <lineage>
        <taxon>Bacteria</taxon>
        <taxon>Bacillati</taxon>
        <taxon>Chloroflexota</taxon>
        <taxon>Ktedonobacteria</taxon>
        <taxon>Ktedonobacterales</taxon>
        <taxon>Thermosporotrichaceae</taxon>
        <taxon>Thermosporothrix</taxon>
    </lineage>
</organism>
<dbReference type="CDD" id="cd24054">
    <property type="entry name" value="ASKHA_NBD_AaPPX-GppA_MtPPX2-like"/>
    <property type="match status" value="1"/>
</dbReference>
<dbReference type="Pfam" id="PF02541">
    <property type="entry name" value="Ppx-GppA"/>
    <property type="match status" value="1"/>
</dbReference>
<sequence length="657" mass="74310">MLEQNSPVRAAIDVGSNTIHIVVAACTPNDLQILVDEDEVVRIGESVNTSGSISVQKQKAAIAVLQRYKALAEQHGAVQILVVATEAIRKARNSLAFCEAVSRETGLTVQLIGGETEALLTFYGATYEAVRSNTVPELIGVMDLGGGSTELVTAHHMRINWRVSVPLGSGWLHDRYLLADPPSQEQMEVAQAFLQTYFEGMQIPYRPETLIATGGSARTLLWLVQEAFPVPERGASLSLADLRQCEDLLQEWPAATITERYGIPEVRARLLPAGALIIYALMEQLGLSTIQVSSHGIREGTLLVYERYGTRWLELLEQEEELLNAEQQGEAERMLSESFGETGRRLLREWALKVEAWREKVEANEDSEAVHKMRVATRRLRAVMGAYHDVSRPRKWKKALRRVKELARMLGNARDSDVISKHIAQYQVEASPAQEAGIHWLKGRLEHYRQTYQQLLVDYLQDFDTRKLYTLLQASIPEPAKAPQASLERLTASTEQCVRSVVQEHLEKMYRWSAYVETENGPVHELHKMRIAAKRLRYSLELFQDVLPPLCRKLAKEVEQIQSELGQLHDSDVLIALIQLCLAVQAHEEGLARLDPELLAYLTEARTDLSPLEAQGLRELLARVEGRRKEQYRVFRQHWKKLQERDFRGEILAVLCA</sequence>
<dbReference type="EMBL" id="AP019376">
    <property type="protein sequence ID" value="BBH90859.1"/>
    <property type="molecule type" value="Genomic_DNA"/>
</dbReference>